<gene>
    <name evidence="1" type="ORF">EV356DRAFT_529173</name>
</gene>
<dbReference type="Proteomes" id="UP000800092">
    <property type="component" value="Unassembled WGS sequence"/>
</dbReference>
<protein>
    <submittedName>
        <fullName evidence="1">Uncharacterized protein</fullName>
    </submittedName>
</protein>
<sequence>MSSSPESLKIRARQETQRNYFYKLCAIEQEAESLHTPTLDDEQLRSFSIQRLDDLDVDGNVSDDSGPRYFAPFPTNTLPESVKTTADSWQEPCHVSTKSTGWYTCDPFSEADFRLRWLDRTMHFYVIDETRWCDVEMDGRNKLPFFEGYAYRNDHDGLVREDYLGFLGDHARTVRDGCIPHMTCAVIDSTVSGTQVPRSVVITALTLMKRQIRSKHFVDHHTIPVLIITFQHDCAATITQVHFHGNRVFIRQSRPLNLDTNEPNAEAYMLLRWMAGNPIGETAYDSHLYNQDTLLQ</sequence>
<dbReference type="OrthoDB" id="4177740at2759"/>
<evidence type="ECO:0000313" key="2">
    <source>
        <dbReference type="Proteomes" id="UP000800092"/>
    </source>
</evidence>
<dbReference type="AlphaFoldDB" id="A0A6A6HLP1"/>
<organism evidence="1 2">
    <name type="scientific">Viridothelium virens</name>
    <name type="common">Speckled blister lichen</name>
    <name type="synonym">Trypethelium virens</name>
    <dbReference type="NCBI Taxonomy" id="1048519"/>
    <lineage>
        <taxon>Eukaryota</taxon>
        <taxon>Fungi</taxon>
        <taxon>Dikarya</taxon>
        <taxon>Ascomycota</taxon>
        <taxon>Pezizomycotina</taxon>
        <taxon>Dothideomycetes</taxon>
        <taxon>Dothideomycetes incertae sedis</taxon>
        <taxon>Trypetheliales</taxon>
        <taxon>Trypetheliaceae</taxon>
        <taxon>Viridothelium</taxon>
    </lineage>
</organism>
<keyword evidence="2" id="KW-1185">Reference proteome</keyword>
<proteinExistence type="predicted"/>
<evidence type="ECO:0000313" key="1">
    <source>
        <dbReference type="EMBL" id="KAF2238739.1"/>
    </source>
</evidence>
<reference evidence="1" key="1">
    <citation type="journal article" date="2020" name="Stud. Mycol.">
        <title>101 Dothideomycetes genomes: a test case for predicting lifestyles and emergence of pathogens.</title>
        <authorList>
            <person name="Haridas S."/>
            <person name="Albert R."/>
            <person name="Binder M."/>
            <person name="Bloem J."/>
            <person name="Labutti K."/>
            <person name="Salamov A."/>
            <person name="Andreopoulos B."/>
            <person name="Baker S."/>
            <person name="Barry K."/>
            <person name="Bills G."/>
            <person name="Bluhm B."/>
            <person name="Cannon C."/>
            <person name="Castanera R."/>
            <person name="Culley D."/>
            <person name="Daum C."/>
            <person name="Ezra D."/>
            <person name="Gonzalez J."/>
            <person name="Henrissat B."/>
            <person name="Kuo A."/>
            <person name="Liang C."/>
            <person name="Lipzen A."/>
            <person name="Lutzoni F."/>
            <person name="Magnuson J."/>
            <person name="Mondo S."/>
            <person name="Nolan M."/>
            <person name="Ohm R."/>
            <person name="Pangilinan J."/>
            <person name="Park H.-J."/>
            <person name="Ramirez L."/>
            <person name="Alfaro M."/>
            <person name="Sun H."/>
            <person name="Tritt A."/>
            <person name="Yoshinaga Y."/>
            <person name="Zwiers L.-H."/>
            <person name="Turgeon B."/>
            <person name="Goodwin S."/>
            <person name="Spatafora J."/>
            <person name="Crous P."/>
            <person name="Grigoriev I."/>
        </authorList>
    </citation>
    <scope>NUCLEOTIDE SEQUENCE</scope>
    <source>
        <strain evidence="1">Tuck. ex Michener</strain>
    </source>
</reference>
<name>A0A6A6HLP1_VIRVR</name>
<accession>A0A6A6HLP1</accession>
<dbReference type="EMBL" id="ML991775">
    <property type="protein sequence ID" value="KAF2238739.1"/>
    <property type="molecule type" value="Genomic_DNA"/>
</dbReference>